<dbReference type="AlphaFoldDB" id="A0A2M8EIZ7"/>
<dbReference type="Proteomes" id="UP000228781">
    <property type="component" value="Unassembled WGS sequence"/>
</dbReference>
<evidence type="ECO:0000256" key="2">
    <source>
        <dbReference type="ARBA" id="ARBA00022723"/>
    </source>
</evidence>
<keyword evidence="4 6" id="KW-0408">Iron</keyword>
<proteinExistence type="predicted"/>
<dbReference type="Pfam" id="PF13370">
    <property type="entry name" value="Fer4_13"/>
    <property type="match status" value="1"/>
</dbReference>
<evidence type="ECO:0000313" key="8">
    <source>
        <dbReference type="EMBL" id="PJC22712.1"/>
    </source>
</evidence>
<dbReference type="EMBL" id="PFSK01000024">
    <property type="protein sequence ID" value="PJC22712.1"/>
    <property type="molecule type" value="Genomic_DNA"/>
</dbReference>
<dbReference type="SUPFAM" id="SSF54862">
    <property type="entry name" value="4Fe-4S ferredoxins"/>
    <property type="match status" value="1"/>
</dbReference>
<protein>
    <recommendedName>
        <fullName evidence="6">Ferredoxin</fullName>
    </recommendedName>
</protein>
<dbReference type="GO" id="GO:0009055">
    <property type="term" value="F:electron transfer activity"/>
    <property type="evidence" value="ECO:0007669"/>
    <property type="project" value="UniProtKB-UniRule"/>
</dbReference>
<comment type="caution">
    <text evidence="8">The sequence shown here is derived from an EMBL/GenBank/DDBJ whole genome shotgun (WGS) entry which is preliminary data.</text>
</comment>
<dbReference type="InterPro" id="IPR017896">
    <property type="entry name" value="4Fe4S_Fe-S-bd"/>
</dbReference>
<reference evidence="9" key="1">
    <citation type="submission" date="2017-09" db="EMBL/GenBank/DDBJ databases">
        <title>Depth-based differentiation of microbial function through sediment-hosted aquifers and enrichment of novel symbionts in the deep terrestrial subsurface.</title>
        <authorList>
            <person name="Probst A.J."/>
            <person name="Ladd B."/>
            <person name="Jarett J.K."/>
            <person name="Geller-Mcgrath D.E."/>
            <person name="Sieber C.M.K."/>
            <person name="Emerson J.B."/>
            <person name="Anantharaman K."/>
            <person name="Thomas B.C."/>
            <person name="Malmstrom R."/>
            <person name="Stieglmeier M."/>
            <person name="Klingl A."/>
            <person name="Woyke T."/>
            <person name="Ryan C.M."/>
            <person name="Banfield J.F."/>
        </authorList>
    </citation>
    <scope>NUCLEOTIDE SEQUENCE [LARGE SCALE GENOMIC DNA]</scope>
</reference>
<dbReference type="GO" id="GO:0051536">
    <property type="term" value="F:iron-sulfur cluster binding"/>
    <property type="evidence" value="ECO:0007669"/>
    <property type="project" value="UniProtKB-KW"/>
</dbReference>
<keyword evidence="5 6" id="KW-0411">Iron-sulfur</keyword>
<keyword evidence="3 6" id="KW-0249">Electron transport</keyword>
<organism evidence="8 9">
    <name type="scientific">candidate division WWE3 bacterium CG_4_9_14_0_2_um_filter_48_10</name>
    <dbReference type="NCBI Taxonomy" id="1975078"/>
    <lineage>
        <taxon>Bacteria</taxon>
        <taxon>Katanobacteria</taxon>
    </lineage>
</organism>
<dbReference type="PANTHER" id="PTHR36923">
    <property type="entry name" value="FERREDOXIN"/>
    <property type="match status" value="1"/>
</dbReference>
<gene>
    <name evidence="8" type="ORF">CO059_01925</name>
</gene>
<dbReference type="PRINTS" id="PR00352">
    <property type="entry name" value="3FE4SFRDOXIN"/>
</dbReference>
<dbReference type="Gene3D" id="3.30.70.20">
    <property type="match status" value="1"/>
</dbReference>
<evidence type="ECO:0000313" key="9">
    <source>
        <dbReference type="Proteomes" id="UP000228781"/>
    </source>
</evidence>
<dbReference type="PANTHER" id="PTHR36923:SF3">
    <property type="entry name" value="FERREDOXIN"/>
    <property type="match status" value="1"/>
</dbReference>
<keyword evidence="2 6" id="KW-0479">Metal-binding</keyword>
<evidence type="ECO:0000256" key="3">
    <source>
        <dbReference type="ARBA" id="ARBA00022982"/>
    </source>
</evidence>
<accession>A0A2M8EIZ7</accession>
<dbReference type="GO" id="GO:0005506">
    <property type="term" value="F:iron ion binding"/>
    <property type="evidence" value="ECO:0007669"/>
    <property type="project" value="UniProtKB-UniRule"/>
</dbReference>
<comment type="function">
    <text evidence="6">Ferredoxins are iron-sulfur proteins that transfer electrons in a wide variety of metabolic reactions.</text>
</comment>
<evidence type="ECO:0000259" key="7">
    <source>
        <dbReference type="PROSITE" id="PS51379"/>
    </source>
</evidence>
<evidence type="ECO:0000256" key="1">
    <source>
        <dbReference type="ARBA" id="ARBA00022448"/>
    </source>
</evidence>
<evidence type="ECO:0000256" key="4">
    <source>
        <dbReference type="ARBA" id="ARBA00023004"/>
    </source>
</evidence>
<dbReference type="InterPro" id="IPR051269">
    <property type="entry name" value="Fe-S_cluster_ET"/>
</dbReference>
<evidence type="ECO:0000256" key="6">
    <source>
        <dbReference type="RuleBase" id="RU368020"/>
    </source>
</evidence>
<feature type="domain" description="4Fe-4S ferredoxin-type" evidence="7">
    <location>
        <begin position="2"/>
        <end position="30"/>
    </location>
</feature>
<sequence length="65" mass="7177">MKQIKIDRERCIGCGSCTILMPDVFSLDTAGGKAKVKEGWEKVSAEDLHRARDACPVQAITLEEK</sequence>
<name>A0A2M8EIZ7_UNCKA</name>
<dbReference type="InterPro" id="IPR001080">
    <property type="entry name" value="3Fe4S_ferredoxin"/>
</dbReference>
<evidence type="ECO:0000256" key="5">
    <source>
        <dbReference type="ARBA" id="ARBA00023014"/>
    </source>
</evidence>
<dbReference type="PROSITE" id="PS51379">
    <property type="entry name" value="4FE4S_FER_2"/>
    <property type="match status" value="1"/>
</dbReference>
<keyword evidence="1 6" id="KW-0813">Transport</keyword>